<dbReference type="InterPro" id="IPR012677">
    <property type="entry name" value="Nucleotide-bd_a/b_plait_sf"/>
</dbReference>
<feature type="domain" description="Poly(A)-specific ribonuclease RNA-binding" evidence="3">
    <location>
        <begin position="381"/>
        <end position="425"/>
    </location>
</feature>
<dbReference type="SUPFAM" id="SSF53098">
    <property type="entry name" value="Ribonuclease H-like"/>
    <property type="match status" value="1"/>
</dbReference>
<reference evidence="4" key="2">
    <citation type="submission" date="2025-08" db="UniProtKB">
        <authorList>
            <consortium name="Ensembl"/>
        </authorList>
    </citation>
    <scope>IDENTIFICATION</scope>
</reference>
<dbReference type="InterPro" id="IPR036397">
    <property type="entry name" value="RNaseH_sf"/>
</dbReference>
<reference evidence="4" key="1">
    <citation type="submission" date="2020-07" db="EMBL/GenBank/DDBJ databases">
        <title>A long reads based de novo assembly of the rainbow trout Arlee double haploid line genome.</title>
        <authorList>
            <person name="Gao G."/>
            <person name="Palti Y."/>
        </authorList>
    </citation>
    <scope>NUCLEOTIDE SEQUENCE [LARGE SCALE GENOMIC DNA]</scope>
</reference>
<feature type="region of interest" description="Disordered" evidence="2">
    <location>
        <begin position="474"/>
        <end position="531"/>
    </location>
</feature>
<dbReference type="PANTHER" id="PTHR15092">
    <property type="entry name" value="POLY A -SPECIFIC RIBONUCLEASE/TARGET OF EGR1, MEMBER 1"/>
    <property type="match status" value="1"/>
</dbReference>
<dbReference type="GO" id="GO:0004535">
    <property type="term" value="F:poly(A)-specific ribonuclease activity"/>
    <property type="evidence" value="ECO:0007669"/>
    <property type="project" value="InterPro"/>
</dbReference>
<feature type="compositionally biased region" description="Polar residues" evidence="2">
    <location>
        <begin position="152"/>
        <end position="169"/>
    </location>
</feature>
<dbReference type="Gene3D" id="3.30.1370.50">
    <property type="entry name" value="R3H-like domain"/>
    <property type="match status" value="1"/>
</dbReference>
<dbReference type="GO" id="GO:0003723">
    <property type="term" value="F:RNA binding"/>
    <property type="evidence" value="ECO:0007669"/>
    <property type="project" value="InterPro"/>
</dbReference>
<dbReference type="FunFam" id="3.30.420.10:FF:000035">
    <property type="entry name" value="Poly(A)-specific ribonuclease PARN"/>
    <property type="match status" value="1"/>
</dbReference>
<dbReference type="InterPro" id="IPR036867">
    <property type="entry name" value="R3H_dom_sf"/>
</dbReference>
<organism evidence="4 5">
    <name type="scientific">Oncorhynchus mykiss</name>
    <name type="common">Rainbow trout</name>
    <name type="synonym">Salmo gairdneri</name>
    <dbReference type="NCBI Taxonomy" id="8022"/>
    <lineage>
        <taxon>Eukaryota</taxon>
        <taxon>Metazoa</taxon>
        <taxon>Chordata</taxon>
        <taxon>Craniata</taxon>
        <taxon>Vertebrata</taxon>
        <taxon>Euteleostomi</taxon>
        <taxon>Actinopterygii</taxon>
        <taxon>Neopterygii</taxon>
        <taxon>Teleostei</taxon>
        <taxon>Protacanthopterygii</taxon>
        <taxon>Salmoniformes</taxon>
        <taxon>Salmonidae</taxon>
        <taxon>Salmoninae</taxon>
        <taxon>Oncorhynchus</taxon>
    </lineage>
</organism>
<comment type="similarity">
    <text evidence="1">Belongs to the CAF1 family.</text>
</comment>
<dbReference type="InterPro" id="IPR014789">
    <property type="entry name" value="PolyA-riboNase_RNA-binding"/>
</dbReference>
<dbReference type="GO" id="GO:0046872">
    <property type="term" value="F:metal ion binding"/>
    <property type="evidence" value="ECO:0007669"/>
    <property type="project" value="InterPro"/>
</dbReference>
<dbReference type="PANTHER" id="PTHR15092:SF44">
    <property type="entry name" value="POLY(A)-SPECIFIC RIBONUCLEASE PARN"/>
    <property type="match status" value="1"/>
</dbReference>
<dbReference type="GO" id="GO:1990432">
    <property type="term" value="P:siRNA 3'-end processing"/>
    <property type="evidence" value="ECO:0007669"/>
    <property type="project" value="TreeGrafter"/>
</dbReference>
<dbReference type="AlphaFoldDB" id="A0A8K9WSN2"/>
<dbReference type="InterPro" id="IPR006941">
    <property type="entry name" value="RNase_CAF1"/>
</dbReference>
<evidence type="ECO:0000256" key="2">
    <source>
        <dbReference type="SAM" id="MobiDB-lite"/>
    </source>
</evidence>
<protein>
    <recommendedName>
        <fullName evidence="3">Poly(A)-specific ribonuclease RNA-binding domain-containing protein</fullName>
    </recommendedName>
</protein>
<dbReference type="GeneTree" id="ENSGT00940000153167"/>
<evidence type="ECO:0000313" key="4">
    <source>
        <dbReference type="Ensembl" id="ENSOMYP00000121629.1"/>
    </source>
</evidence>
<dbReference type="Proteomes" id="UP000694395">
    <property type="component" value="Chromosome 17"/>
</dbReference>
<dbReference type="Pfam" id="PF04857">
    <property type="entry name" value="CAF1"/>
    <property type="match status" value="2"/>
</dbReference>
<keyword evidence="5" id="KW-1185">Reference proteome</keyword>
<dbReference type="GO" id="GO:0005634">
    <property type="term" value="C:nucleus"/>
    <property type="evidence" value="ECO:0007669"/>
    <property type="project" value="InterPro"/>
</dbReference>
<dbReference type="SUPFAM" id="SSF82708">
    <property type="entry name" value="R3H domain"/>
    <property type="match status" value="1"/>
</dbReference>
<dbReference type="InterPro" id="IPR051181">
    <property type="entry name" value="CAF1_poly(A)_ribonucleases"/>
</dbReference>
<dbReference type="Gene3D" id="3.30.420.10">
    <property type="entry name" value="Ribonuclease H-like superfamily/Ribonuclease H"/>
    <property type="match status" value="3"/>
</dbReference>
<gene>
    <name evidence="4" type="primary">LOC110485357</name>
</gene>
<dbReference type="InterPro" id="IPR012337">
    <property type="entry name" value="RNaseH-like_sf"/>
</dbReference>
<dbReference type="GO" id="GO:0005737">
    <property type="term" value="C:cytoplasm"/>
    <property type="evidence" value="ECO:0007669"/>
    <property type="project" value="InterPro"/>
</dbReference>
<accession>A0A8K9WSN2</accession>
<dbReference type="Pfam" id="PF08675">
    <property type="entry name" value="RNA_bind"/>
    <property type="match status" value="1"/>
</dbReference>
<dbReference type="GO" id="GO:0000289">
    <property type="term" value="P:nuclear-transcribed mRNA poly(A) tail shortening"/>
    <property type="evidence" value="ECO:0007669"/>
    <property type="project" value="TreeGrafter"/>
</dbReference>
<evidence type="ECO:0000313" key="5">
    <source>
        <dbReference type="Proteomes" id="UP000694395"/>
    </source>
</evidence>
<feature type="region of interest" description="Disordered" evidence="2">
    <location>
        <begin position="142"/>
        <end position="174"/>
    </location>
</feature>
<dbReference type="Gene3D" id="3.30.70.330">
    <property type="match status" value="1"/>
</dbReference>
<reference evidence="4" key="3">
    <citation type="submission" date="2025-09" db="UniProtKB">
        <authorList>
            <consortium name="Ensembl"/>
        </authorList>
    </citation>
    <scope>IDENTIFICATION</scope>
</reference>
<feature type="compositionally biased region" description="Basic and acidic residues" evidence="2">
    <location>
        <begin position="142"/>
        <end position="151"/>
    </location>
</feature>
<dbReference type="Ensembl" id="ENSOMYT00000144139.1">
    <property type="protein sequence ID" value="ENSOMYP00000121629.1"/>
    <property type="gene ID" value="ENSOMYG00000060477.1"/>
</dbReference>
<feature type="compositionally biased region" description="Basic and acidic residues" evidence="2">
    <location>
        <begin position="501"/>
        <end position="516"/>
    </location>
</feature>
<name>A0A8K9WSN2_ONCMY</name>
<evidence type="ECO:0000256" key="1">
    <source>
        <dbReference type="ARBA" id="ARBA00008372"/>
    </source>
</evidence>
<evidence type="ECO:0000259" key="3">
    <source>
        <dbReference type="Pfam" id="PF08675"/>
    </source>
</evidence>
<sequence length="531" mass="60892">MEVTRTNFKDSLSTVYSAIEEADFLAIDGEFSGISDGPNVSALTNGLDTPEERYMKLKKHSMDFLLFQFGLCTFTYDQAESKYVIKTFNFYIFPKPFNRTSPDTKFICQSSSIDFLASQGFDFNKVFRHGIPYLNQEEEVQLREQYEERRSQSNGSGNPSYISPNSNKGPGSIPEEHREYIRRVDNVDLLSYRFPKGLHVETLETEKKERYIQISKVDDEERKRRERQKQEREQEELNDAVGFSRVIHAISKSGKLVVGHNMLLDVMHTIHQFYCVLPEELINITSLAELQKQLKESPFKSPKVVTAEGFPSYDTAQEQLHEAGYDAFITGLCFISMANYLASVSCMKRYNASLTSRVFARLFLMRIIDIPYLNISGPDRNIQVSWIDDTSAFVSLSQTDQVQIAMNTSRYAESYRIQTYAEYIQGRQQVREKKLRMFHQVTMESLRQVDVLNVTAGPCVVGVRPSLGKRCVSPIQEEQPTEGEAQRSHADGWSGYTHSHTHSDTGSKKIRTDGKGTHTLRHGQQEDQDRR</sequence>
<proteinExistence type="inferred from homology"/>
<dbReference type="GO" id="GO:1990431">
    <property type="term" value="P:priRNA 3'-end processing"/>
    <property type="evidence" value="ECO:0007669"/>
    <property type="project" value="TreeGrafter"/>
</dbReference>